<proteinExistence type="predicted"/>
<organism evidence="2">
    <name type="scientific">Salmonella enterica</name>
    <name type="common">Salmonella choleraesuis</name>
    <dbReference type="NCBI Taxonomy" id="28901"/>
    <lineage>
        <taxon>Bacteria</taxon>
        <taxon>Pseudomonadati</taxon>
        <taxon>Pseudomonadota</taxon>
        <taxon>Gammaproteobacteria</taxon>
        <taxon>Enterobacterales</taxon>
        <taxon>Enterobacteriaceae</taxon>
        <taxon>Salmonella</taxon>
    </lineage>
</organism>
<feature type="non-terminal residue" evidence="2">
    <location>
        <position position="92"/>
    </location>
</feature>
<dbReference type="InterPro" id="IPR012337">
    <property type="entry name" value="RNaseH-like_sf"/>
</dbReference>
<reference evidence="2" key="2">
    <citation type="submission" date="2019-01" db="EMBL/GenBank/DDBJ databases">
        <authorList>
            <consortium name="NCBI Pathogen Detection Project"/>
        </authorList>
    </citation>
    <scope>NUCLEOTIDE SEQUENCE</scope>
    <source>
        <strain evidence="2">R13.1367</strain>
    </source>
</reference>
<dbReference type="Pfam" id="PF14706">
    <property type="entry name" value="Tnp_DNA_bind"/>
    <property type="match status" value="1"/>
</dbReference>
<dbReference type="InterPro" id="IPR014735">
    <property type="entry name" value="Transposase_Tn5-like_N"/>
</dbReference>
<dbReference type="SUPFAM" id="SSF53098">
    <property type="entry name" value="Ribonuclease H-like"/>
    <property type="match status" value="1"/>
</dbReference>
<dbReference type="InterPro" id="IPR038215">
    <property type="entry name" value="TN5-like_N_sf"/>
</dbReference>
<name>A0A723Q8Z0_SALER</name>
<dbReference type="AlphaFoldDB" id="A0A723Q8Z0"/>
<reference evidence="2" key="1">
    <citation type="journal article" date="2018" name="Genome Biol.">
        <title>SKESA: strategic k-mer extension for scrupulous assemblies.</title>
        <authorList>
            <person name="Souvorov A."/>
            <person name="Agarwala R."/>
            <person name="Lipman D.J."/>
        </authorList>
    </citation>
    <scope>NUCLEOTIDE SEQUENCE</scope>
    <source>
        <strain evidence="2">R13.1367</strain>
    </source>
</reference>
<evidence type="ECO:0000259" key="1">
    <source>
        <dbReference type="Pfam" id="PF14706"/>
    </source>
</evidence>
<feature type="domain" description="Transposase Tn5-like N-terminal" evidence="1">
    <location>
        <begin position="10"/>
        <end position="69"/>
    </location>
</feature>
<dbReference type="EMBL" id="DAAQKV010000052">
    <property type="protein sequence ID" value="HAD9763511.1"/>
    <property type="molecule type" value="Genomic_DNA"/>
</dbReference>
<dbReference type="Gene3D" id="1.10.246.40">
    <property type="entry name" value="Tn5 transposase, domain 1"/>
    <property type="match status" value="1"/>
</dbReference>
<accession>A0A723Q8Z0</accession>
<evidence type="ECO:0000313" key="2">
    <source>
        <dbReference type="EMBL" id="HAD9763511.1"/>
    </source>
</evidence>
<comment type="caution">
    <text evidence="2">The sequence shown here is derived from an EMBL/GenBank/DDBJ whole genome shotgun (WGS) entry which is preliminary data.</text>
</comment>
<sequence>MITSALHRAADWAKSVFSSAALGDPRRTARLVNVAAQLAKYSGKSITISSEGSEAMQEGAYRFIRNPNVSAEAIRKAGAMQTVKLAQEFPEL</sequence>
<protein>
    <submittedName>
        <fullName evidence="2">IS4 family transposase</fullName>
    </submittedName>
</protein>
<gene>
    <name evidence="2" type="ORF">G1551_25475</name>
</gene>